<evidence type="ECO:0000313" key="7">
    <source>
        <dbReference type="Proteomes" id="UP000076842"/>
    </source>
</evidence>
<evidence type="ECO:0000256" key="2">
    <source>
        <dbReference type="ARBA" id="ARBA00022692"/>
    </source>
</evidence>
<reference evidence="6 7" key="1">
    <citation type="journal article" date="2016" name="Mol. Biol. Evol.">
        <title>Comparative Genomics of Early-Diverging Mushroom-Forming Fungi Provides Insights into the Origins of Lignocellulose Decay Capabilities.</title>
        <authorList>
            <person name="Nagy L.G."/>
            <person name="Riley R."/>
            <person name="Tritt A."/>
            <person name="Adam C."/>
            <person name="Daum C."/>
            <person name="Floudas D."/>
            <person name="Sun H."/>
            <person name="Yadav J.S."/>
            <person name="Pangilinan J."/>
            <person name="Larsson K.H."/>
            <person name="Matsuura K."/>
            <person name="Barry K."/>
            <person name="Labutti K."/>
            <person name="Kuo R."/>
            <person name="Ohm R.A."/>
            <person name="Bhattacharya S.S."/>
            <person name="Shirouzu T."/>
            <person name="Yoshinaga Y."/>
            <person name="Martin F.M."/>
            <person name="Grigoriev I.V."/>
            <person name="Hibbett D.S."/>
        </authorList>
    </citation>
    <scope>NUCLEOTIDE SEQUENCE [LARGE SCALE GENOMIC DNA]</scope>
    <source>
        <strain evidence="6 7">HHB12733</strain>
    </source>
</reference>
<dbReference type="Pfam" id="PF04479">
    <property type="entry name" value="RTA1"/>
    <property type="match status" value="1"/>
</dbReference>
<feature type="transmembrane region" description="Helical" evidence="5">
    <location>
        <begin position="86"/>
        <end position="109"/>
    </location>
</feature>
<dbReference type="Proteomes" id="UP000076842">
    <property type="component" value="Unassembled WGS sequence"/>
</dbReference>
<dbReference type="EMBL" id="KV423926">
    <property type="protein sequence ID" value="KZT61020.1"/>
    <property type="molecule type" value="Genomic_DNA"/>
</dbReference>
<dbReference type="FunCoup" id="A0A165IV60">
    <property type="interactions" value="27"/>
</dbReference>
<evidence type="ECO:0000256" key="1">
    <source>
        <dbReference type="ARBA" id="ARBA00004141"/>
    </source>
</evidence>
<dbReference type="InParanoid" id="A0A165IV60"/>
<evidence type="ECO:0000256" key="4">
    <source>
        <dbReference type="ARBA" id="ARBA00023136"/>
    </source>
</evidence>
<keyword evidence="7" id="KW-1185">Reference proteome</keyword>
<comment type="subcellular location">
    <subcellularLocation>
        <location evidence="1">Membrane</location>
        <topology evidence="1">Multi-pass membrane protein</topology>
    </subcellularLocation>
</comment>
<accession>A0A165IV60</accession>
<protein>
    <submittedName>
        <fullName evidence="6">RTA1 like protein</fullName>
    </submittedName>
</protein>
<dbReference type="PANTHER" id="PTHR31465:SF9">
    <property type="entry name" value="SPHINGOID LONG-CHAIN BASE TRANSPORTER RSB1"/>
    <property type="match status" value="1"/>
</dbReference>
<feature type="transmembrane region" description="Helical" evidence="5">
    <location>
        <begin position="19"/>
        <end position="39"/>
    </location>
</feature>
<proteinExistence type="predicted"/>
<dbReference type="OrthoDB" id="3358017at2759"/>
<evidence type="ECO:0000313" key="6">
    <source>
        <dbReference type="EMBL" id="KZT61020.1"/>
    </source>
</evidence>
<keyword evidence="2 5" id="KW-0812">Transmembrane</keyword>
<dbReference type="GO" id="GO:0000324">
    <property type="term" value="C:fungal-type vacuole"/>
    <property type="evidence" value="ECO:0007669"/>
    <property type="project" value="TreeGrafter"/>
</dbReference>
<dbReference type="GO" id="GO:0005886">
    <property type="term" value="C:plasma membrane"/>
    <property type="evidence" value="ECO:0007669"/>
    <property type="project" value="TreeGrafter"/>
</dbReference>
<evidence type="ECO:0000256" key="3">
    <source>
        <dbReference type="ARBA" id="ARBA00022989"/>
    </source>
</evidence>
<dbReference type="STRING" id="1353952.A0A165IV60"/>
<feature type="transmembrane region" description="Helical" evidence="5">
    <location>
        <begin position="275"/>
        <end position="295"/>
    </location>
</feature>
<evidence type="ECO:0000256" key="5">
    <source>
        <dbReference type="SAM" id="Phobius"/>
    </source>
</evidence>
<organism evidence="6 7">
    <name type="scientific">Calocera cornea HHB12733</name>
    <dbReference type="NCBI Taxonomy" id="1353952"/>
    <lineage>
        <taxon>Eukaryota</taxon>
        <taxon>Fungi</taxon>
        <taxon>Dikarya</taxon>
        <taxon>Basidiomycota</taxon>
        <taxon>Agaricomycotina</taxon>
        <taxon>Dacrymycetes</taxon>
        <taxon>Dacrymycetales</taxon>
        <taxon>Dacrymycetaceae</taxon>
        <taxon>Calocera</taxon>
    </lineage>
</organism>
<keyword evidence="3 5" id="KW-1133">Transmembrane helix</keyword>
<gene>
    <name evidence="6" type="ORF">CALCODRAFT_58121</name>
</gene>
<name>A0A165IV60_9BASI</name>
<dbReference type="AlphaFoldDB" id="A0A165IV60"/>
<dbReference type="PANTHER" id="PTHR31465">
    <property type="entry name" value="PROTEIN RTA1-RELATED"/>
    <property type="match status" value="1"/>
</dbReference>
<feature type="transmembrane region" description="Helical" evidence="5">
    <location>
        <begin position="121"/>
        <end position="147"/>
    </location>
</feature>
<feature type="transmembrane region" description="Helical" evidence="5">
    <location>
        <begin position="237"/>
        <end position="255"/>
    </location>
</feature>
<sequence length="321" mass="35436">MDMNTQDIIARSPYDYIPTLYICGIYVALFGLATLLHTLLAFRSKLWWLLPTLVAGGLTETLGWTARTWSSHSPDNISPFIMQMTTTIIAPSFMTAGNFLILGILLSRFGPQYSRLSPKWYSIVFVTADLIALIVQAVGGATASIAVQEVPRQSPDNGAHIMLGGIFLQIVAMTIYAVLGLEFFIRVRMDRPVRTLPPQPTTRSRFTLHGRYDSLEAEKAATELQATGFGFATGSRLSLTILSLGITTVLIYIRGIYRTVELIGGWNGVVITTELYFNVLDALPITLALFTMIFLHPGWLLREDPAGSLRETKLDSVETAV</sequence>
<keyword evidence="4 5" id="KW-0472">Membrane</keyword>
<feature type="transmembrane region" description="Helical" evidence="5">
    <location>
        <begin position="159"/>
        <end position="185"/>
    </location>
</feature>
<dbReference type="InterPro" id="IPR007568">
    <property type="entry name" value="RTA1"/>
</dbReference>